<dbReference type="OrthoDB" id="2157530at2759"/>
<reference evidence="3" key="1">
    <citation type="journal article" date="2021" name="BMC Genomics">
        <title>Chromosome-level genome assembly and manually-curated proteome of model necrotroph Parastagonospora nodorum Sn15 reveals a genome-wide trove of candidate effector homologs, and redundancy of virulence-related functions within an accessory chromosome.</title>
        <authorList>
            <person name="Bertazzoni S."/>
            <person name="Jones D.A.B."/>
            <person name="Phan H.T."/>
            <person name="Tan K.-C."/>
            <person name="Hane J.K."/>
        </authorList>
    </citation>
    <scope>NUCLEOTIDE SEQUENCE [LARGE SCALE GENOMIC DNA]</scope>
    <source>
        <strain evidence="3">SN15 / ATCC MYA-4574 / FGSC 10173)</strain>
    </source>
</reference>
<sequence>MPLDILICAPLDESKRQIRLLHILPRHSSDSPDPQSPAKNVAQREALVKDPIKCTFSLISLSNPPPFEALSYTWGSPEAERTIEVEGHEVSVTDNLYSALQHLRQDRERIMWIDALCINQDDLNERTNQVAQMQYIYSLASTVTIFLGEAWEGSDVAMGFLQQMHADPKLHFDPFLDPHIEIQGMGLQSDILRDHLISFFSLPWFTRVWTIQEYVLAQQITIQCGALSINGDIFLAIFNCFEIHVSGCCQQASTFWNHRSSGPFSLSDHIEAVLLMNAIKTHRAQMPVDIIFLASKFWSRRCFDPRDKFYGVSGLLGHAGIRADYTIPPAELYTRVAVNAIRQSRSLDILTYMCGERESTFSLSSFVPDWTASLRSGEYDCVAFRIMILSAGLYNACRGSSADFNLLTSDQATTLGVVVDTIAEIVSSEEISGDEGPELQRLASRFAGDPRGRYGSGGNAFWRTMCGDTMRHNYKHRRAVDADCLVYVAWRRYADSQDYMRPNDGIVEFSGSYNTVRIGRKFCITSGGYIGWVPFASAPGDMVVIMPGGKIPYILRPFIDDGAEEAVATWDAGWPENPTVVPHYTFIGDAYIHGIMDGEAYDEEKLEPLILH</sequence>
<protein>
    <recommendedName>
        <fullName evidence="1">Heterokaryon incompatibility domain-containing protein</fullName>
    </recommendedName>
</protein>
<dbReference type="OMA" id="ERRTHEY"/>
<evidence type="ECO:0000313" key="2">
    <source>
        <dbReference type="EMBL" id="QRD04238.1"/>
    </source>
</evidence>
<dbReference type="Pfam" id="PF26639">
    <property type="entry name" value="Het-6_barrel"/>
    <property type="match status" value="1"/>
</dbReference>
<dbReference type="RefSeq" id="XP_001803183.1">
    <property type="nucleotide sequence ID" value="XM_001803131.1"/>
</dbReference>
<dbReference type="KEGG" id="pno:SNOG_12969"/>
<dbReference type="InterPro" id="IPR010730">
    <property type="entry name" value="HET"/>
</dbReference>
<dbReference type="VEuPathDB" id="FungiDB:JI435_129690"/>
<feature type="domain" description="Heterokaryon incompatibility" evidence="1">
    <location>
        <begin position="67"/>
        <end position="213"/>
    </location>
</feature>
<dbReference type="Proteomes" id="UP000663193">
    <property type="component" value="Chromosome 16"/>
</dbReference>
<dbReference type="InterPro" id="IPR052895">
    <property type="entry name" value="HetReg/Transcr_Mod"/>
</dbReference>
<dbReference type="EMBL" id="CP069038">
    <property type="protein sequence ID" value="QRD04238.1"/>
    <property type="molecule type" value="Genomic_DNA"/>
</dbReference>
<dbReference type="PANTHER" id="PTHR24148">
    <property type="entry name" value="ANKYRIN REPEAT DOMAIN-CONTAINING PROTEIN 39 HOMOLOG-RELATED"/>
    <property type="match status" value="1"/>
</dbReference>
<dbReference type="AlphaFoldDB" id="A0A7U2FFD6"/>
<dbReference type="PANTHER" id="PTHR24148:SF73">
    <property type="entry name" value="HET DOMAIN PROTEIN (AFU_ORTHOLOGUE AFUA_8G01020)"/>
    <property type="match status" value="1"/>
</dbReference>
<evidence type="ECO:0000313" key="3">
    <source>
        <dbReference type="Proteomes" id="UP000663193"/>
    </source>
</evidence>
<organism evidence="2 3">
    <name type="scientific">Phaeosphaeria nodorum (strain SN15 / ATCC MYA-4574 / FGSC 10173)</name>
    <name type="common">Glume blotch fungus</name>
    <name type="synonym">Parastagonospora nodorum</name>
    <dbReference type="NCBI Taxonomy" id="321614"/>
    <lineage>
        <taxon>Eukaryota</taxon>
        <taxon>Fungi</taxon>
        <taxon>Dikarya</taxon>
        <taxon>Ascomycota</taxon>
        <taxon>Pezizomycotina</taxon>
        <taxon>Dothideomycetes</taxon>
        <taxon>Pleosporomycetidae</taxon>
        <taxon>Pleosporales</taxon>
        <taxon>Pleosporineae</taxon>
        <taxon>Phaeosphaeriaceae</taxon>
        <taxon>Parastagonospora</taxon>
    </lineage>
</organism>
<evidence type="ECO:0000259" key="1">
    <source>
        <dbReference type="Pfam" id="PF06985"/>
    </source>
</evidence>
<accession>A0A7U2FFD6</accession>
<gene>
    <name evidence="2" type="ORF">JI435_129690</name>
</gene>
<dbReference type="Pfam" id="PF06985">
    <property type="entry name" value="HET"/>
    <property type="match status" value="1"/>
</dbReference>
<proteinExistence type="predicted"/>
<name>A0A7U2FFD6_PHANO</name>
<keyword evidence="3" id="KW-1185">Reference proteome</keyword>